<evidence type="ECO:0000256" key="7">
    <source>
        <dbReference type="ARBA" id="ARBA00023014"/>
    </source>
</evidence>
<dbReference type="Proteomes" id="UP001595834">
    <property type="component" value="Unassembled WGS sequence"/>
</dbReference>
<dbReference type="PANTHER" id="PTHR11601:SF34">
    <property type="entry name" value="CYSTEINE DESULFURASE"/>
    <property type="match status" value="1"/>
</dbReference>
<dbReference type="InterPro" id="IPR000192">
    <property type="entry name" value="Aminotrans_V_dom"/>
</dbReference>
<evidence type="ECO:0000256" key="1">
    <source>
        <dbReference type="ARBA" id="ARBA00001933"/>
    </source>
</evidence>
<dbReference type="PANTHER" id="PTHR11601">
    <property type="entry name" value="CYSTEINE DESULFURYLASE FAMILY MEMBER"/>
    <property type="match status" value="1"/>
</dbReference>
<evidence type="ECO:0000256" key="8">
    <source>
        <dbReference type="ARBA" id="ARBA00050776"/>
    </source>
</evidence>
<keyword evidence="3" id="KW-0808">Transferase</keyword>
<gene>
    <name evidence="10" type="ORF">ACFPFX_31895</name>
</gene>
<dbReference type="Gene3D" id="1.10.260.50">
    <property type="match status" value="1"/>
</dbReference>
<name>A0ABV9UX89_9ACTN</name>
<dbReference type="InterPro" id="IPR015424">
    <property type="entry name" value="PyrdxlP-dep_Trfase"/>
</dbReference>
<dbReference type="InterPro" id="IPR015421">
    <property type="entry name" value="PyrdxlP-dep_Trfase_major"/>
</dbReference>
<evidence type="ECO:0000313" key="11">
    <source>
        <dbReference type="Proteomes" id="UP001595834"/>
    </source>
</evidence>
<dbReference type="RefSeq" id="WP_344376554.1">
    <property type="nucleotide sequence ID" value="NZ_BAAASQ010000014.1"/>
</dbReference>
<comment type="cofactor">
    <cofactor evidence="1">
        <name>pyridoxal 5'-phosphate</name>
        <dbReference type="ChEBI" id="CHEBI:597326"/>
    </cofactor>
</comment>
<dbReference type="PIRSF" id="PIRSF005572">
    <property type="entry name" value="NifS"/>
    <property type="match status" value="1"/>
</dbReference>
<evidence type="ECO:0000256" key="3">
    <source>
        <dbReference type="ARBA" id="ARBA00022679"/>
    </source>
</evidence>
<evidence type="ECO:0000259" key="9">
    <source>
        <dbReference type="Pfam" id="PF00266"/>
    </source>
</evidence>
<proteinExistence type="inferred from homology"/>
<dbReference type="Gene3D" id="3.40.640.10">
    <property type="entry name" value="Type I PLP-dependent aspartate aminotransferase-like (Major domain)"/>
    <property type="match status" value="1"/>
</dbReference>
<dbReference type="InterPro" id="IPR015422">
    <property type="entry name" value="PyrdxlP-dep_Trfase_small"/>
</dbReference>
<comment type="similarity">
    <text evidence="2">Belongs to the class-V pyridoxal-phosphate-dependent aminotransferase family. NifS/IscS subfamily.</text>
</comment>
<dbReference type="EMBL" id="JBHSIZ010000041">
    <property type="protein sequence ID" value="MFC4960909.1"/>
    <property type="molecule type" value="Genomic_DNA"/>
</dbReference>
<feature type="domain" description="Aminotransferase class V" evidence="9">
    <location>
        <begin position="3"/>
        <end position="372"/>
    </location>
</feature>
<sequence>MAYLDHAATTPMLPEAVQAMTAQLTATGNASSLHAAGRRARRTAEEAREELAEALGARPSEVVFTAGGTEADNLAVKGLYWARGDADPRRVRVLASPVEHHAVLDAVHWLADHEGATVEYLPVDSYGRVHPDALREAIERNPDDVALVTVMWANNEIGTVLPVGELAAVAREFGIPMHADAVQAFGQLDVEFAASGLAAMTVSGHKIGGPYGIGALLLGREYTPVPVLHGGGQERHVRSGTLDVPAIASFAVAGRLAAERRGAFARDVGGLRDRLVEAVRKAVPDAILGGDPNPAGRLPANAHFTFPGCEGDSLLLLLDAQGIECSTGSACTAGVAQPSHVLLATGTDPDLARGTLRFSLGHTSTEADVEAVADAIGPAVERARTAGLV</sequence>
<keyword evidence="6" id="KW-0408">Iron</keyword>
<dbReference type="Gene3D" id="3.90.1150.10">
    <property type="entry name" value="Aspartate Aminotransferase, domain 1"/>
    <property type="match status" value="1"/>
</dbReference>
<reference evidence="11" key="1">
    <citation type="journal article" date="2019" name="Int. J. Syst. Evol. Microbiol.">
        <title>The Global Catalogue of Microorganisms (GCM) 10K type strain sequencing project: providing services to taxonomists for standard genome sequencing and annotation.</title>
        <authorList>
            <consortium name="The Broad Institute Genomics Platform"/>
            <consortium name="The Broad Institute Genome Sequencing Center for Infectious Disease"/>
            <person name="Wu L."/>
            <person name="Ma J."/>
        </authorList>
    </citation>
    <scope>NUCLEOTIDE SEQUENCE [LARGE SCALE GENOMIC DNA]</scope>
    <source>
        <strain evidence="11">CCM 7224</strain>
    </source>
</reference>
<protein>
    <submittedName>
        <fullName evidence="10">Cysteine desulfurase family protein</fullName>
    </submittedName>
</protein>
<evidence type="ECO:0000256" key="4">
    <source>
        <dbReference type="ARBA" id="ARBA00022723"/>
    </source>
</evidence>
<evidence type="ECO:0000313" key="10">
    <source>
        <dbReference type="EMBL" id="MFC4960909.1"/>
    </source>
</evidence>
<dbReference type="Pfam" id="PF00266">
    <property type="entry name" value="Aminotran_5"/>
    <property type="match status" value="1"/>
</dbReference>
<keyword evidence="7" id="KW-0411">Iron-sulfur</keyword>
<accession>A0ABV9UX89</accession>
<keyword evidence="11" id="KW-1185">Reference proteome</keyword>
<evidence type="ECO:0000256" key="6">
    <source>
        <dbReference type="ARBA" id="ARBA00023004"/>
    </source>
</evidence>
<dbReference type="InterPro" id="IPR016454">
    <property type="entry name" value="Cysteine_dSase"/>
</dbReference>
<organism evidence="10 11">
    <name type="scientific">Streptomyces mauvecolor</name>
    <dbReference type="NCBI Taxonomy" id="58345"/>
    <lineage>
        <taxon>Bacteria</taxon>
        <taxon>Bacillati</taxon>
        <taxon>Actinomycetota</taxon>
        <taxon>Actinomycetes</taxon>
        <taxon>Kitasatosporales</taxon>
        <taxon>Streptomycetaceae</taxon>
        <taxon>Streptomyces</taxon>
    </lineage>
</organism>
<comment type="catalytic activity">
    <reaction evidence="8">
        <text>(sulfur carrier)-H + L-cysteine = (sulfur carrier)-SH + L-alanine</text>
        <dbReference type="Rhea" id="RHEA:43892"/>
        <dbReference type="Rhea" id="RHEA-COMP:14737"/>
        <dbReference type="Rhea" id="RHEA-COMP:14739"/>
        <dbReference type="ChEBI" id="CHEBI:29917"/>
        <dbReference type="ChEBI" id="CHEBI:35235"/>
        <dbReference type="ChEBI" id="CHEBI:57972"/>
        <dbReference type="ChEBI" id="CHEBI:64428"/>
        <dbReference type="EC" id="2.8.1.7"/>
    </reaction>
</comment>
<evidence type="ECO:0000256" key="5">
    <source>
        <dbReference type="ARBA" id="ARBA00022898"/>
    </source>
</evidence>
<evidence type="ECO:0000256" key="2">
    <source>
        <dbReference type="ARBA" id="ARBA00006490"/>
    </source>
</evidence>
<dbReference type="SUPFAM" id="SSF53383">
    <property type="entry name" value="PLP-dependent transferases"/>
    <property type="match status" value="1"/>
</dbReference>
<keyword evidence="4" id="KW-0479">Metal-binding</keyword>
<keyword evidence="5" id="KW-0663">Pyridoxal phosphate</keyword>
<comment type="caution">
    <text evidence="10">The sequence shown here is derived from an EMBL/GenBank/DDBJ whole genome shotgun (WGS) entry which is preliminary data.</text>
</comment>